<evidence type="ECO:0000313" key="2">
    <source>
        <dbReference type="EMBL" id="RXH71305.1"/>
    </source>
</evidence>
<dbReference type="STRING" id="3750.A0A498HP35"/>
<comment type="caution">
    <text evidence="2">The sequence shown here is derived from an EMBL/GenBank/DDBJ whole genome shotgun (WGS) entry which is preliminary data.</text>
</comment>
<dbReference type="PANTHER" id="PTHR45023:SF4">
    <property type="entry name" value="GLYCINE-RICH PROTEIN-RELATED"/>
    <property type="match status" value="1"/>
</dbReference>
<protein>
    <recommendedName>
        <fullName evidence="1">Myb-like domain-containing protein</fullName>
    </recommendedName>
</protein>
<name>A0A498HP35_MALDO</name>
<sequence length="213" mass="23929">MALSAMKDEDEALCKAYRWVLEDSVRGSSQTSEGAWTRVSKKYYELYEGTTPPNTRNHESCSSRWKKYLHPSLNKWHQALLAVASRHESGTNYYNEITRNLFSFTVVGKFVRAGLVLLCFEKKLLTKPFGSSLASSSVGTPKLSEFVARRPHRRTSLIPNCHIPARASTTPWAQLHRSMILSALGPDHALTVLFLGSHTRTSQWVTHPGNALV</sequence>
<evidence type="ECO:0000313" key="3">
    <source>
        <dbReference type="Proteomes" id="UP000290289"/>
    </source>
</evidence>
<dbReference type="Proteomes" id="UP000290289">
    <property type="component" value="Chromosome 16"/>
</dbReference>
<dbReference type="InterPro" id="IPR001005">
    <property type="entry name" value="SANT/Myb"/>
</dbReference>
<reference evidence="2 3" key="1">
    <citation type="submission" date="2018-10" db="EMBL/GenBank/DDBJ databases">
        <title>A high-quality apple genome assembly.</title>
        <authorList>
            <person name="Hu J."/>
        </authorList>
    </citation>
    <scope>NUCLEOTIDE SEQUENCE [LARGE SCALE GENOMIC DNA]</scope>
    <source>
        <strain evidence="3">cv. HFTH1</strain>
        <tissue evidence="2">Young leaf</tissue>
    </source>
</reference>
<organism evidence="2 3">
    <name type="scientific">Malus domestica</name>
    <name type="common">Apple</name>
    <name type="synonym">Pyrus malus</name>
    <dbReference type="NCBI Taxonomy" id="3750"/>
    <lineage>
        <taxon>Eukaryota</taxon>
        <taxon>Viridiplantae</taxon>
        <taxon>Streptophyta</taxon>
        <taxon>Embryophyta</taxon>
        <taxon>Tracheophyta</taxon>
        <taxon>Spermatophyta</taxon>
        <taxon>Magnoliopsida</taxon>
        <taxon>eudicotyledons</taxon>
        <taxon>Gunneridae</taxon>
        <taxon>Pentapetalae</taxon>
        <taxon>rosids</taxon>
        <taxon>fabids</taxon>
        <taxon>Rosales</taxon>
        <taxon>Rosaceae</taxon>
        <taxon>Amygdaloideae</taxon>
        <taxon>Maleae</taxon>
        <taxon>Malus</taxon>
    </lineage>
</organism>
<proteinExistence type="predicted"/>
<keyword evidence="3" id="KW-1185">Reference proteome</keyword>
<dbReference type="PROSITE" id="PS50090">
    <property type="entry name" value="MYB_LIKE"/>
    <property type="match status" value="1"/>
</dbReference>
<accession>A0A498HP35</accession>
<evidence type="ECO:0000259" key="1">
    <source>
        <dbReference type="PROSITE" id="PS50090"/>
    </source>
</evidence>
<dbReference type="Gene3D" id="1.10.10.60">
    <property type="entry name" value="Homeodomain-like"/>
    <property type="match status" value="1"/>
</dbReference>
<dbReference type="PANTHER" id="PTHR45023">
    <property type="match status" value="1"/>
</dbReference>
<dbReference type="AlphaFoldDB" id="A0A498HP35"/>
<feature type="domain" description="Myb-like" evidence="1">
    <location>
        <begin position="7"/>
        <end position="69"/>
    </location>
</feature>
<dbReference type="EMBL" id="RDQH01000342">
    <property type="protein sequence ID" value="RXH71305.1"/>
    <property type="molecule type" value="Genomic_DNA"/>
</dbReference>
<gene>
    <name evidence="2" type="ORF">DVH24_018660</name>
</gene>